<dbReference type="PANTHER" id="PTHR28554:SF1">
    <property type="entry name" value="LARGE RIBOSOMAL SUBUNIT PROTEIN ML45"/>
    <property type="match status" value="1"/>
</dbReference>
<dbReference type="AlphaFoldDB" id="A0A6A4HDA8"/>
<proteinExistence type="predicted"/>
<keyword evidence="6" id="KW-1185">Reference proteome</keyword>
<keyword evidence="2" id="KW-0809">Transit peptide</keyword>
<evidence type="ECO:0000313" key="5">
    <source>
        <dbReference type="EMBL" id="KAE9395786.1"/>
    </source>
</evidence>
<protein>
    <recommendedName>
        <fullName evidence="7">Tim44-like domain-containing protein</fullName>
    </recommendedName>
</protein>
<dbReference type="OrthoDB" id="19619at2759"/>
<evidence type="ECO:0008006" key="7">
    <source>
        <dbReference type="Google" id="ProtNLM"/>
    </source>
</evidence>
<evidence type="ECO:0000313" key="6">
    <source>
        <dbReference type="Proteomes" id="UP000799118"/>
    </source>
</evidence>
<feature type="region of interest" description="Disordered" evidence="4">
    <location>
        <begin position="25"/>
        <end position="49"/>
    </location>
</feature>
<sequence length="315" mass="36330">MLSCIRRNAPLTILTRPVTTQRWASRKAYAPKSKRKPEVDPSTLPDDPEGQLKYIREAEFLSSQRGVDIWSSPMDTLDVDIPYRTAPWSKSKFSGTPERFTQLLLNFQNKGKSLSSMARLFTSNSFPGIDVFTVGFFSVFRGWRLSSTKDTAWVAPLRKILMENFISVQQALAKRDKEELSRLTQPPYYQEAERLLKKDKTNTYFWTLHRETSPSKIISVRCLDGHLGTTPPSVGNRLMINVLVRFETEQSLEIYDSRGNALHTPEPGASKKGQRIPAQKRQLTEYYVFEKRMYMNTPWQIKERIYPKPGKEPAI</sequence>
<gene>
    <name evidence="5" type="ORF">BT96DRAFT_997372</name>
</gene>
<keyword evidence="3" id="KW-0496">Mitochondrion</keyword>
<evidence type="ECO:0000256" key="1">
    <source>
        <dbReference type="ARBA" id="ARBA00004173"/>
    </source>
</evidence>
<accession>A0A6A4HDA8</accession>
<evidence type="ECO:0000256" key="3">
    <source>
        <dbReference type="ARBA" id="ARBA00023128"/>
    </source>
</evidence>
<organism evidence="5 6">
    <name type="scientific">Gymnopus androsaceus JB14</name>
    <dbReference type="NCBI Taxonomy" id="1447944"/>
    <lineage>
        <taxon>Eukaryota</taxon>
        <taxon>Fungi</taxon>
        <taxon>Dikarya</taxon>
        <taxon>Basidiomycota</taxon>
        <taxon>Agaricomycotina</taxon>
        <taxon>Agaricomycetes</taxon>
        <taxon>Agaricomycetidae</taxon>
        <taxon>Agaricales</taxon>
        <taxon>Marasmiineae</taxon>
        <taxon>Omphalotaceae</taxon>
        <taxon>Gymnopus</taxon>
    </lineage>
</organism>
<comment type="subcellular location">
    <subcellularLocation>
        <location evidence="1">Mitochondrion</location>
    </subcellularLocation>
</comment>
<dbReference type="Gene3D" id="3.10.450.240">
    <property type="match status" value="1"/>
</dbReference>
<name>A0A6A4HDA8_9AGAR</name>
<dbReference type="Proteomes" id="UP000799118">
    <property type="component" value="Unassembled WGS sequence"/>
</dbReference>
<dbReference type="InterPro" id="IPR051975">
    <property type="entry name" value="mtLSU_mL45"/>
</dbReference>
<dbReference type="PANTHER" id="PTHR28554">
    <property type="entry name" value="39S RIBOSOMAL PROTEIN L45, MITOCHONDRIAL"/>
    <property type="match status" value="1"/>
</dbReference>
<dbReference type="EMBL" id="ML769525">
    <property type="protein sequence ID" value="KAE9395786.1"/>
    <property type="molecule type" value="Genomic_DNA"/>
</dbReference>
<dbReference type="GO" id="GO:0005739">
    <property type="term" value="C:mitochondrion"/>
    <property type="evidence" value="ECO:0007669"/>
    <property type="project" value="UniProtKB-SubCell"/>
</dbReference>
<evidence type="ECO:0000256" key="4">
    <source>
        <dbReference type="SAM" id="MobiDB-lite"/>
    </source>
</evidence>
<reference evidence="5" key="1">
    <citation type="journal article" date="2019" name="Environ. Microbiol.">
        <title>Fungal ecological strategies reflected in gene transcription - a case study of two litter decomposers.</title>
        <authorList>
            <person name="Barbi F."/>
            <person name="Kohler A."/>
            <person name="Barry K."/>
            <person name="Baskaran P."/>
            <person name="Daum C."/>
            <person name="Fauchery L."/>
            <person name="Ihrmark K."/>
            <person name="Kuo A."/>
            <person name="LaButti K."/>
            <person name="Lipzen A."/>
            <person name="Morin E."/>
            <person name="Grigoriev I.V."/>
            <person name="Henrissat B."/>
            <person name="Lindahl B."/>
            <person name="Martin F."/>
        </authorList>
    </citation>
    <scope>NUCLEOTIDE SEQUENCE</scope>
    <source>
        <strain evidence="5">JB14</strain>
    </source>
</reference>
<evidence type="ECO:0000256" key="2">
    <source>
        <dbReference type="ARBA" id="ARBA00022946"/>
    </source>
</evidence>